<evidence type="ECO:0000313" key="3">
    <source>
        <dbReference type="EMBL" id="CAD7276421.1"/>
    </source>
</evidence>
<feature type="chain" id="PRO_5036402967" evidence="2">
    <location>
        <begin position="22"/>
        <end position="408"/>
    </location>
</feature>
<feature type="signal peptide" evidence="2">
    <location>
        <begin position="1"/>
        <end position="21"/>
    </location>
</feature>
<evidence type="ECO:0000256" key="1">
    <source>
        <dbReference type="SAM" id="Phobius"/>
    </source>
</evidence>
<evidence type="ECO:0000256" key="2">
    <source>
        <dbReference type="SAM" id="SignalP"/>
    </source>
</evidence>
<organism evidence="3">
    <name type="scientific">Notodromas monacha</name>
    <dbReference type="NCBI Taxonomy" id="399045"/>
    <lineage>
        <taxon>Eukaryota</taxon>
        <taxon>Metazoa</taxon>
        <taxon>Ecdysozoa</taxon>
        <taxon>Arthropoda</taxon>
        <taxon>Crustacea</taxon>
        <taxon>Oligostraca</taxon>
        <taxon>Ostracoda</taxon>
        <taxon>Podocopa</taxon>
        <taxon>Podocopida</taxon>
        <taxon>Cypridocopina</taxon>
        <taxon>Cypridoidea</taxon>
        <taxon>Cyprididae</taxon>
        <taxon>Notodromas</taxon>
    </lineage>
</organism>
<dbReference type="EMBL" id="CAJPEX010000624">
    <property type="protein sequence ID" value="CAG0916573.1"/>
    <property type="molecule type" value="Genomic_DNA"/>
</dbReference>
<keyword evidence="1" id="KW-0472">Membrane</keyword>
<keyword evidence="1" id="KW-1133">Transmembrane helix</keyword>
<gene>
    <name evidence="3" type="ORF">NMOB1V02_LOCUS4186</name>
</gene>
<keyword evidence="2" id="KW-0732">Signal</keyword>
<evidence type="ECO:0000313" key="4">
    <source>
        <dbReference type="Proteomes" id="UP000678499"/>
    </source>
</evidence>
<proteinExistence type="predicted"/>
<dbReference type="AlphaFoldDB" id="A0A7R9BLW4"/>
<dbReference type="Proteomes" id="UP000678499">
    <property type="component" value="Unassembled WGS sequence"/>
</dbReference>
<sequence>MMNLLRTCAALLMIVASTSLAMVIHQLPKDPGNILMNSEPRHSMMSLDDFDGISKKNMEYTSQQKQDDQQIFDIDAEKQAQFRALFDANEPLETISKAMDSNVPKKRIKRVKRGSKTFHRSRTQFPDFKISQALLHPKIPIDMEEIISSAFQDHLKDALLNPKQTVTEWEFSEKSGFPDIESNEQHLLRDSGMMNLWRTCAALLMIVASTSIAMVIPGNILMKSEPRHSMMSLDDFDGISKKNMEYTSQQKQDDQQIFDIDAENQAQFWAFFDANQPLEIICQESWSCPGLTNWFHLSNTRHQIILETLSSIRYTAGISAAHAFFATWSKHAQAQMLFSGCALWCNPTKAPPLDPAGWGSWPGSHMCQQVEELHPQLECVPGNGGLRLCLAGPRTKDQDWSVLAVKCW</sequence>
<keyword evidence="4" id="KW-1185">Reference proteome</keyword>
<name>A0A7R9BLW4_9CRUS</name>
<accession>A0A7R9BLW4</accession>
<dbReference type="EMBL" id="OA882661">
    <property type="protein sequence ID" value="CAD7276421.1"/>
    <property type="molecule type" value="Genomic_DNA"/>
</dbReference>
<protein>
    <submittedName>
        <fullName evidence="3">Uncharacterized protein</fullName>
    </submittedName>
</protein>
<reference evidence="3" key="1">
    <citation type="submission" date="2020-11" db="EMBL/GenBank/DDBJ databases">
        <authorList>
            <person name="Tran Van P."/>
        </authorList>
    </citation>
    <scope>NUCLEOTIDE SEQUENCE</scope>
</reference>
<keyword evidence="1" id="KW-0812">Transmembrane</keyword>
<feature type="transmembrane region" description="Helical" evidence="1">
    <location>
        <begin position="201"/>
        <end position="222"/>
    </location>
</feature>